<evidence type="ECO:0000256" key="1">
    <source>
        <dbReference type="ARBA" id="ARBA00023015"/>
    </source>
</evidence>
<dbReference type="InterPro" id="IPR036388">
    <property type="entry name" value="WH-like_DNA-bd_sf"/>
</dbReference>
<dbReference type="OrthoDB" id="2328394at2"/>
<keyword evidence="1" id="KW-0805">Transcription regulation</keyword>
<evidence type="ECO:0000313" key="5">
    <source>
        <dbReference type="EMBL" id="ADU28575.1"/>
    </source>
</evidence>
<dbReference type="AlphaFoldDB" id="E6TUZ2"/>
<dbReference type="HOGENOM" id="CLU_083287_18_6_9"/>
<dbReference type="GO" id="GO:0003700">
    <property type="term" value="F:DNA-binding transcription factor activity"/>
    <property type="evidence" value="ECO:0007669"/>
    <property type="project" value="InterPro"/>
</dbReference>
<dbReference type="STRING" id="649639.Bcell_0288"/>
<dbReference type="Proteomes" id="UP000001401">
    <property type="component" value="Chromosome"/>
</dbReference>
<feature type="domain" description="HTH marR-type" evidence="4">
    <location>
        <begin position="1"/>
        <end position="139"/>
    </location>
</feature>
<dbReference type="PRINTS" id="PR00598">
    <property type="entry name" value="HTHMARR"/>
</dbReference>
<evidence type="ECO:0000256" key="2">
    <source>
        <dbReference type="ARBA" id="ARBA00023125"/>
    </source>
</evidence>
<gene>
    <name evidence="5" type="ordered locus">Bcell_0288</name>
</gene>
<dbReference type="InterPro" id="IPR036390">
    <property type="entry name" value="WH_DNA-bd_sf"/>
</dbReference>
<dbReference type="RefSeq" id="WP_013486916.1">
    <property type="nucleotide sequence ID" value="NC_014829.1"/>
</dbReference>
<dbReference type="InterPro" id="IPR000835">
    <property type="entry name" value="HTH_MarR-typ"/>
</dbReference>
<dbReference type="PANTHER" id="PTHR42756:SF1">
    <property type="entry name" value="TRANSCRIPTIONAL REPRESSOR OF EMRAB OPERON"/>
    <property type="match status" value="1"/>
</dbReference>
<protein>
    <submittedName>
        <fullName evidence="5">Regulatory protein MarR</fullName>
    </submittedName>
</protein>
<dbReference type="PANTHER" id="PTHR42756">
    <property type="entry name" value="TRANSCRIPTIONAL REGULATOR, MARR"/>
    <property type="match status" value="1"/>
</dbReference>
<organism evidence="5 6">
    <name type="scientific">Evansella cellulosilytica (strain ATCC 21833 / DSM 2522 / FERM P-1141 / JCM 9156 / N-4)</name>
    <name type="common">Bacillus cellulosilyticus</name>
    <dbReference type="NCBI Taxonomy" id="649639"/>
    <lineage>
        <taxon>Bacteria</taxon>
        <taxon>Bacillati</taxon>
        <taxon>Bacillota</taxon>
        <taxon>Bacilli</taxon>
        <taxon>Bacillales</taxon>
        <taxon>Bacillaceae</taxon>
        <taxon>Evansella</taxon>
    </lineage>
</organism>
<dbReference type="SMART" id="SM00347">
    <property type="entry name" value="HTH_MARR"/>
    <property type="match status" value="1"/>
</dbReference>
<dbReference type="Pfam" id="PF12802">
    <property type="entry name" value="MarR_2"/>
    <property type="match status" value="1"/>
</dbReference>
<evidence type="ECO:0000256" key="3">
    <source>
        <dbReference type="ARBA" id="ARBA00023163"/>
    </source>
</evidence>
<name>E6TUZ2_EVAC2</name>
<evidence type="ECO:0000259" key="4">
    <source>
        <dbReference type="PROSITE" id="PS50995"/>
    </source>
</evidence>
<reference evidence="5" key="1">
    <citation type="submission" date="2010-12" db="EMBL/GenBank/DDBJ databases">
        <title>Complete sequence of Bacillus cellulosilyticus DSM 2522.</title>
        <authorList>
            <consortium name="US DOE Joint Genome Institute"/>
            <person name="Lucas S."/>
            <person name="Copeland A."/>
            <person name="Lapidus A."/>
            <person name="Cheng J.-F."/>
            <person name="Bruce D."/>
            <person name="Goodwin L."/>
            <person name="Pitluck S."/>
            <person name="Chertkov O."/>
            <person name="Detter J.C."/>
            <person name="Han C."/>
            <person name="Tapia R."/>
            <person name="Land M."/>
            <person name="Hauser L."/>
            <person name="Jeffries C."/>
            <person name="Kyrpides N."/>
            <person name="Ivanova N."/>
            <person name="Mikhailova N."/>
            <person name="Brumm P."/>
            <person name="Mead D."/>
            <person name="Woyke T."/>
        </authorList>
    </citation>
    <scope>NUCLEOTIDE SEQUENCE [LARGE SCALE GENOMIC DNA]</scope>
    <source>
        <strain evidence="5">DSM 2522</strain>
    </source>
</reference>
<dbReference type="PROSITE" id="PS50995">
    <property type="entry name" value="HTH_MARR_2"/>
    <property type="match status" value="1"/>
</dbReference>
<accession>E6TUZ2</accession>
<keyword evidence="3" id="KW-0804">Transcription</keyword>
<keyword evidence="2" id="KW-0238">DNA-binding</keyword>
<keyword evidence="6" id="KW-1185">Reference proteome</keyword>
<evidence type="ECO:0000313" key="6">
    <source>
        <dbReference type="Proteomes" id="UP000001401"/>
    </source>
</evidence>
<dbReference type="Gene3D" id="1.10.10.10">
    <property type="entry name" value="Winged helix-like DNA-binding domain superfamily/Winged helix DNA-binding domain"/>
    <property type="match status" value="1"/>
</dbReference>
<sequence length="150" mass="17776">MSRREMDQMFGYHIGVLSHLIQNQYNKNLSQFDLTISQAKVLYLLSHDGDKLQSELQKRLFIQASTMNGIIDSMLKRALIEKRDSQEDRRSKVISLTEKGISIERELWVNLDHMERELLAGFSIEEQQLLMMWLKRMKENMQEVDRDKTT</sequence>
<dbReference type="EMBL" id="CP002394">
    <property type="protein sequence ID" value="ADU28575.1"/>
    <property type="molecule type" value="Genomic_DNA"/>
</dbReference>
<dbReference type="GO" id="GO:0003677">
    <property type="term" value="F:DNA binding"/>
    <property type="evidence" value="ECO:0007669"/>
    <property type="project" value="UniProtKB-KW"/>
</dbReference>
<dbReference type="eggNOG" id="COG1846">
    <property type="taxonomic scope" value="Bacteria"/>
</dbReference>
<dbReference type="SUPFAM" id="SSF46785">
    <property type="entry name" value="Winged helix' DNA-binding domain"/>
    <property type="match status" value="1"/>
</dbReference>
<dbReference type="KEGG" id="bco:Bcell_0288"/>
<proteinExistence type="predicted"/>